<evidence type="ECO:0008006" key="4">
    <source>
        <dbReference type="Google" id="ProtNLM"/>
    </source>
</evidence>
<gene>
    <name evidence="2" type="ORF">SCHCODRAFT_104682</name>
</gene>
<dbReference type="OrthoDB" id="3258555at2759"/>
<dbReference type="InParanoid" id="D8PLR4"/>
<dbReference type="EMBL" id="GL377302">
    <property type="protein sequence ID" value="EFJ02769.1"/>
    <property type="molecule type" value="Genomic_DNA"/>
</dbReference>
<sequence>MSQSYIQSDFGAPRYINNLYIGTSSLLNDLSAEVLQLIFDRAVAPSFLISPRYAICEDPWLKAMEMKTTLPLVCHSWYNASIGILYADIGLRSVGQVAALADTIEKAPTLAPLIKSLAFACYVAKHHEAAYTHDAGLLLQMCKNLWRVSFIAYNNLDLGLLLPLLHPDVPDNAHITHLDVDIHPGCEVFINGNLEMHNAPLFATLRVDPRTIVDLAAQLVELRLPLIEESAQQVELHFPVLRTFSCEVNKWGRSSFTYLARGWRMPVLENLTISCITRGQAWRNVPFLLGDGNWMQPFIAENGPHLRYLHIRTDYDYHSCDFTFDIQPILDVCPLLEHIVLPPHAKVPQGHLSLRWIDTWEPSEFCQMSSKVRRESIWGRRFEFLREEGDADEVNEATAGLPAFRGMRTIDCALCCLRDIQSILQPCARDAGVFEFPGVMLLSSCIRVWRGDLHARFVGNDEDSRDEVWSRFARESPPPVPLQPVWHRDRSPGISDTLKYSKFDDEGDVLGRYYPSEDEDEEDRTSAIHSSDSDGSWVDSDSEPSIGEGRDDGPQRTSDGELVQWMHEEILAAFRQNI</sequence>
<dbReference type="HOGENOM" id="CLU_471851_0_0_1"/>
<dbReference type="GeneID" id="9595028"/>
<dbReference type="Proteomes" id="UP000007431">
    <property type="component" value="Unassembled WGS sequence"/>
</dbReference>
<organism evidence="3">
    <name type="scientific">Schizophyllum commune (strain H4-8 / FGSC 9210)</name>
    <name type="common">Split gill fungus</name>
    <dbReference type="NCBI Taxonomy" id="578458"/>
    <lineage>
        <taxon>Eukaryota</taxon>
        <taxon>Fungi</taxon>
        <taxon>Dikarya</taxon>
        <taxon>Basidiomycota</taxon>
        <taxon>Agaricomycotina</taxon>
        <taxon>Agaricomycetes</taxon>
        <taxon>Agaricomycetidae</taxon>
        <taxon>Agaricales</taxon>
        <taxon>Schizophyllaceae</taxon>
        <taxon>Schizophyllum</taxon>
    </lineage>
</organism>
<protein>
    <recommendedName>
        <fullName evidence="4">F-box domain-containing protein</fullName>
    </recommendedName>
</protein>
<accession>D8PLR4</accession>
<reference evidence="2 3" key="1">
    <citation type="journal article" date="2010" name="Nat. Biotechnol.">
        <title>Genome sequence of the model mushroom Schizophyllum commune.</title>
        <authorList>
            <person name="Ohm R.A."/>
            <person name="de Jong J.F."/>
            <person name="Lugones L.G."/>
            <person name="Aerts A."/>
            <person name="Kothe E."/>
            <person name="Stajich J.E."/>
            <person name="de Vries R.P."/>
            <person name="Record E."/>
            <person name="Levasseur A."/>
            <person name="Baker S.E."/>
            <person name="Bartholomew K.A."/>
            <person name="Coutinho P.M."/>
            <person name="Erdmann S."/>
            <person name="Fowler T.J."/>
            <person name="Gathman A.C."/>
            <person name="Lombard V."/>
            <person name="Henrissat B."/>
            <person name="Knabe N."/>
            <person name="Kuees U."/>
            <person name="Lilly W.W."/>
            <person name="Lindquist E."/>
            <person name="Lucas S."/>
            <person name="Magnuson J.K."/>
            <person name="Piumi F."/>
            <person name="Raudaskoski M."/>
            <person name="Salamov A."/>
            <person name="Schmutz J."/>
            <person name="Schwarze F.W.M.R."/>
            <person name="vanKuyk P.A."/>
            <person name="Horton J.S."/>
            <person name="Grigoriev I.V."/>
            <person name="Woesten H.A.B."/>
        </authorList>
    </citation>
    <scope>NUCLEOTIDE SEQUENCE [LARGE SCALE GENOMIC DNA]</scope>
    <source>
        <strain evidence="3">H4-8 / FGSC 9210</strain>
    </source>
</reference>
<dbReference type="KEGG" id="scm:SCHCO_02683730"/>
<dbReference type="VEuPathDB" id="FungiDB:SCHCODRAFT_02683730"/>
<evidence type="ECO:0000313" key="2">
    <source>
        <dbReference type="EMBL" id="EFJ02769.1"/>
    </source>
</evidence>
<dbReference type="AlphaFoldDB" id="D8PLR4"/>
<dbReference type="OMA" id="HLACEIS"/>
<dbReference type="eggNOG" id="ENOG502RBJE">
    <property type="taxonomic scope" value="Eukaryota"/>
</dbReference>
<evidence type="ECO:0000313" key="3">
    <source>
        <dbReference type="Proteomes" id="UP000007431"/>
    </source>
</evidence>
<keyword evidence="3" id="KW-1185">Reference proteome</keyword>
<feature type="region of interest" description="Disordered" evidence="1">
    <location>
        <begin position="511"/>
        <end position="562"/>
    </location>
</feature>
<name>D8PLR4_SCHCM</name>
<feature type="non-terminal residue" evidence="2">
    <location>
        <position position="578"/>
    </location>
</feature>
<evidence type="ECO:0000256" key="1">
    <source>
        <dbReference type="SAM" id="MobiDB-lite"/>
    </source>
</evidence>
<proteinExistence type="predicted"/>